<evidence type="ECO:0000256" key="1">
    <source>
        <dbReference type="ARBA" id="ARBA00004141"/>
    </source>
</evidence>
<evidence type="ECO:0000256" key="2">
    <source>
        <dbReference type="ARBA" id="ARBA00004173"/>
    </source>
</evidence>
<dbReference type="GO" id="GO:0005310">
    <property type="term" value="F:dicarboxylic acid transmembrane transporter activity"/>
    <property type="evidence" value="ECO:0007669"/>
    <property type="project" value="UniProtKB-ARBA"/>
</dbReference>
<feature type="repeat" description="Solcar" evidence="11">
    <location>
        <begin position="206"/>
        <end position="296"/>
    </location>
</feature>
<sequence length="301" mass="32492">MGWKAFLEGGAASIIAGCSTHPLDLIKVRMQLQGEGGGGGIPHTSFKPSAPRVSPISMGMRVVQHEGVAALFSGVSATLLRQATYSTTRMGLYEIMKSNWEEGNRLALHKKVLAGLIAGGIGAAVGNPADMAMVRMQADGRLPMESRRHYKSVADAILRTAREEGLGTLWRGSSPTVVRAMLVTASQLATYDHVKEDILHHHWLHDGLLLHVIASSAAGITASVSSNPVDVVKTRLMNMQIGVDGKPPYTSPLDCAMKTVRNEGMLALYKGLIPTIFRQGPFTIVLFVTLERMRKLLRDTS</sequence>
<organism evidence="13 14">
    <name type="scientific">Adiantum capillus-veneris</name>
    <name type="common">Maidenhair fern</name>
    <dbReference type="NCBI Taxonomy" id="13818"/>
    <lineage>
        <taxon>Eukaryota</taxon>
        <taxon>Viridiplantae</taxon>
        <taxon>Streptophyta</taxon>
        <taxon>Embryophyta</taxon>
        <taxon>Tracheophyta</taxon>
        <taxon>Polypodiopsida</taxon>
        <taxon>Polypodiidae</taxon>
        <taxon>Polypodiales</taxon>
        <taxon>Pteridineae</taxon>
        <taxon>Pteridaceae</taxon>
        <taxon>Vittarioideae</taxon>
        <taxon>Adiantum</taxon>
    </lineage>
</organism>
<evidence type="ECO:0000256" key="12">
    <source>
        <dbReference type="RuleBase" id="RU000488"/>
    </source>
</evidence>
<comment type="caution">
    <text evidence="13">The sequence shown here is derived from an EMBL/GenBank/DDBJ whole genome shotgun (WGS) entry which is preliminary data.</text>
</comment>
<evidence type="ECO:0000256" key="3">
    <source>
        <dbReference type="ARBA" id="ARBA00006375"/>
    </source>
</evidence>
<feature type="repeat" description="Solcar" evidence="11">
    <location>
        <begin position="106"/>
        <end position="197"/>
    </location>
</feature>
<dbReference type="FunFam" id="1.50.40.10:FF:000030">
    <property type="entry name" value="Mitochondrial uncoupling protein 5"/>
    <property type="match status" value="1"/>
</dbReference>
<keyword evidence="5 11" id="KW-0812">Transmembrane</keyword>
<dbReference type="Pfam" id="PF00153">
    <property type="entry name" value="Mito_carr"/>
    <property type="match status" value="3"/>
</dbReference>
<dbReference type="SUPFAM" id="SSF103506">
    <property type="entry name" value="Mitochondrial carrier"/>
    <property type="match status" value="1"/>
</dbReference>
<evidence type="ECO:0000313" key="13">
    <source>
        <dbReference type="EMBL" id="KAI5079821.1"/>
    </source>
</evidence>
<keyword evidence="9" id="KW-0496">Mitochondrion</keyword>
<evidence type="ECO:0000256" key="7">
    <source>
        <dbReference type="ARBA" id="ARBA00022989"/>
    </source>
</evidence>
<dbReference type="InterPro" id="IPR050391">
    <property type="entry name" value="Mito_Metabolite_Transporter"/>
</dbReference>
<dbReference type="PANTHER" id="PTHR45618">
    <property type="entry name" value="MITOCHONDRIAL DICARBOXYLATE CARRIER-RELATED"/>
    <property type="match status" value="1"/>
</dbReference>
<evidence type="ECO:0000256" key="5">
    <source>
        <dbReference type="ARBA" id="ARBA00022692"/>
    </source>
</evidence>
<dbReference type="Gene3D" id="1.50.40.10">
    <property type="entry name" value="Mitochondrial carrier domain"/>
    <property type="match status" value="1"/>
</dbReference>
<evidence type="ECO:0000256" key="11">
    <source>
        <dbReference type="PROSITE-ProRule" id="PRU00282"/>
    </source>
</evidence>
<feature type="repeat" description="Solcar" evidence="11">
    <location>
        <begin position="4"/>
        <end position="99"/>
    </location>
</feature>
<dbReference type="PROSITE" id="PS50920">
    <property type="entry name" value="SOLCAR"/>
    <property type="match status" value="3"/>
</dbReference>
<dbReference type="GO" id="GO:0006839">
    <property type="term" value="P:mitochondrial transport"/>
    <property type="evidence" value="ECO:0007669"/>
    <property type="project" value="UniProtKB-ARBA"/>
</dbReference>
<dbReference type="InterPro" id="IPR002067">
    <property type="entry name" value="MCP"/>
</dbReference>
<evidence type="ECO:0000313" key="14">
    <source>
        <dbReference type="Proteomes" id="UP000886520"/>
    </source>
</evidence>
<reference evidence="13 14" key="1">
    <citation type="submission" date="2021-01" db="EMBL/GenBank/DDBJ databases">
        <title>Adiantum capillus-veneris genome.</title>
        <authorList>
            <person name="Fang Y."/>
            <person name="Liao Q."/>
        </authorList>
    </citation>
    <scope>NUCLEOTIDE SEQUENCE [LARGE SCALE GENOMIC DNA]</scope>
    <source>
        <strain evidence="13">H3</strain>
        <tissue evidence="13">Leaf</tissue>
    </source>
</reference>
<evidence type="ECO:0000256" key="9">
    <source>
        <dbReference type="ARBA" id="ARBA00023128"/>
    </source>
</evidence>
<gene>
    <name evidence="13" type="ORF">GOP47_0005300</name>
</gene>
<keyword evidence="7" id="KW-1133">Transmembrane helix</keyword>
<keyword evidence="10 11" id="KW-0472">Membrane</keyword>
<keyword evidence="6" id="KW-0677">Repeat</keyword>
<comment type="similarity">
    <text evidence="3 12">Belongs to the mitochondrial carrier (TC 2.A.29) family.</text>
</comment>
<evidence type="ECO:0000256" key="4">
    <source>
        <dbReference type="ARBA" id="ARBA00022448"/>
    </source>
</evidence>
<dbReference type="InterPro" id="IPR023395">
    <property type="entry name" value="MCP_dom_sf"/>
</dbReference>
<dbReference type="AlphaFoldDB" id="A0A9D4V5R0"/>
<dbReference type="Proteomes" id="UP000886520">
    <property type="component" value="Chromosome 5"/>
</dbReference>
<dbReference type="EMBL" id="JABFUD020000005">
    <property type="protein sequence ID" value="KAI5079821.1"/>
    <property type="molecule type" value="Genomic_DNA"/>
</dbReference>
<dbReference type="GO" id="GO:0005739">
    <property type="term" value="C:mitochondrion"/>
    <property type="evidence" value="ECO:0007669"/>
    <property type="project" value="UniProtKB-SubCell"/>
</dbReference>
<name>A0A9D4V5R0_ADICA</name>
<evidence type="ECO:0000256" key="6">
    <source>
        <dbReference type="ARBA" id="ARBA00022737"/>
    </source>
</evidence>
<evidence type="ECO:0000256" key="8">
    <source>
        <dbReference type="ARBA" id="ARBA00023016"/>
    </source>
</evidence>
<dbReference type="OrthoDB" id="6703404at2759"/>
<dbReference type="PRINTS" id="PR00926">
    <property type="entry name" value="MITOCARRIER"/>
</dbReference>
<keyword evidence="14" id="KW-1185">Reference proteome</keyword>
<accession>A0A9D4V5R0</accession>
<comment type="subcellular location">
    <subcellularLocation>
        <location evidence="1">Membrane</location>
        <topology evidence="1">Multi-pass membrane protein</topology>
    </subcellularLocation>
    <subcellularLocation>
        <location evidence="2">Mitochondrion</location>
    </subcellularLocation>
</comment>
<keyword evidence="4 12" id="KW-0813">Transport</keyword>
<dbReference type="InterPro" id="IPR018108">
    <property type="entry name" value="MCP_transmembrane"/>
</dbReference>
<dbReference type="GO" id="GO:0016020">
    <property type="term" value="C:membrane"/>
    <property type="evidence" value="ECO:0007669"/>
    <property type="project" value="UniProtKB-SubCell"/>
</dbReference>
<evidence type="ECO:0000256" key="10">
    <source>
        <dbReference type="ARBA" id="ARBA00023136"/>
    </source>
</evidence>
<protein>
    <submittedName>
        <fullName evidence="13">Uncharacterized protein</fullName>
    </submittedName>
</protein>
<keyword evidence="8" id="KW-0346">Stress response</keyword>
<proteinExistence type="inferred from homology"/>